<feature type="region of interest" description="Disordered" evidence="1">
    <location>
        <begin position="51"/>
        <end position="196"/>
    </location>
</feature>
<dbReference type="EMBL" id="CAJFCJ010000001">
    <property type="protein sequence ID" value="CAD5111498.1"/>
    <property type="molecule type" value="Genomic_DNA"/>
</dbReference>
<reference evidence="2 3" key="1">
    <citation type="submission" date="2020-08" db="EMBL/GenBank/DDBJ databases">
        <authorList>
            <person name="Hejnol A."/>
        </authorList>
    </citation>
    <scope>NUCLEOTIDE SEQUENCE [LARGE SCALE GENOMIC DNA]</scope>
</reference>
<evidence type="ECO:0000313" key="2">
    <source>
        <dbReference type="EMBL" id="CAD5111498.1"/>
    </source>
</evidence>
<name>A0A7I8V899_9ANNE</name>
<feature type="compositionally biased region" description="Basic and acidic residues" evidence="1">
    <location>
        <begin position="284"/>
        <end position="306"/>
    </location>
</feature>
<organism evidence="2 3">
    <name type="scientific">Dimorphilus gyrociliatus</name>
    <dbReference type="NCBI Taxonomy" id="2664684"/>
    <lineage>
        <taxon>Eukaryota</taxon>
        <taxon>Metazoa</taxon>
        <taxon>Spiralia</taxon>
        <taxon>Lophotrochozoa</taxon>
        <taxon>Annelida</taxon>
        <taxon>Polychaeta</taxon>
        <taxon>Polychaeta incertae sedis</taxon>
        <taxon>Dinophilidae</taxon>
        <taxon>Dimorphilus</taxon>
    </lineage>
</organism>
<keyword evidence="3" id="KW-1185">Reference proteome</keyword>
<protein>
    <submittedName>
        <fullName evidence="2">DgyrCDS805</fullName>
    </submittedName>
</protein>
<feature type="compositionally biased region" description="Basic residues" evidence="1">
    <location>
        <begin position="160"/>
        <end position="172"/>
    </location>
</feature>
<feature type="region of interest" description="Disordered" evidence="1">
    <location>
        <begin position="281"/>
        <end position="333"/>
    </location>
</feature>
<gene>
    <name evidence="2" type="ORF">DGYR_LOCUS788</name>
</gene>
<proteinExistence type="predicted"/>
<feature type="compositionally biased region" description="Basic and acidic residues" evidence="1">
    <location>
        <begin position="321"/>
        <end position="333"/>
    </location>
</feature>
<sequence length="333" mass="37844">MVDIILIYDMERALTLPVIILGPCIGMDCLHGVLMHNDEKDGDNHALEDKVKREEDSAADTGQKGPGKGGDSGLHGVLMHGDETPDKEHSHNKFGPVEKSRKEGPGLNKDEQIDGIINNQETEEDNSNHKKGHHAEPCFDQDCDTFKDKNEDNDSESGNKVRKVQNAKKHVSKTFDPDSLLHGSGHDHHSDEHNTKMKKNTAVKFISSVQDPHHIIHNEEVGKVPEIDKKDYEEWKTKEKAKEKEEEKGILQRFSLGFISDSFLSDIEALKRRYLPKYWTQDTVTKDKRENKETGKTNDKVDHMQEDMMLVGGTHQLKKQSTHEIPKKVHDEE</sequence>
<feature type="compositionally biased region" description="Basic and acidic residues" evidence="1">
    <location>
        <begin position="80"/>
        <end position="112"/>
    </location>
</feature>
<accession>A0A7I8V899</accession>
<dbReference type="Proteomes" id="UP000549394">
    <property type="component" value="Unassembled WGS sequence"/>
</dbReference>
<feature type="compositionally biased region" description="Basic and acidic residues" evidence="1">
    <location>
        <begin position="184"/>
        <end position="195"/>
    </location>
</feature>
<dbReference type="OrthoDB" id="6063099at2759"/>
<feature type="compositionally biased region" description="Gly residues" evidence="1">
    <location>
        <begin position="64"/>
        <end position="73"/>
    </location>
</feature>
<comment type="caution">
    <text evidence="2">The sequence shown here is derived from an EMBL/GenBank/DDBJ whole genome shotgun (WGS) entry which is preliminary data.</text>
</comment>
<evidence type="ECO:0000256" key="1">
    <source>
        <dbReference type="SAM" id="MobiDB-lite"/>
    </source>
</evidence>
<dbReference type="AlphaFoldDB" id="A0A7I8V899"/>
<evidence type="ECO:0000313" key="3">
    <source>
        <dbReference type="Proteomes" id="UP000549394"/>
    </source>
</evidence>